<sequence length="302" mass="32974">MPSPDSLRAFVLAAELGSFSAAARRLNKAQSAVSTAIANLEIDIGFPLFDRSTRSPTLTPEGRAMLPHANGILLGTREFMAKAGSMAEGTEDRLGLVVETGIDLLPVFAILETFSETFPTLSLELLSTGPNDTGALLKEGRADLGLMVEQEDYPAGFQFRGVGHSTIVRVCGRDHPLAACVRPTYADLRQYRQIILRSRYHHPHPVGDEAKSALVWQAESPGLIVELVLRGLGWTELPMPSVASHIADGTLRQLTSEFQQSDQLVGIDVVWTEQRALGQAGQWLRDRLLAVPQDRWLGRRSG</sequence>
<dbReference type="PRINTS" id="PR00039">
    <property type="entry name" value="HTHLYSR"/>
</dbReference>
<dbReference type="CDD" id="cd05466">
    <property type="entry name" value="PBP2_LTTR_substrate"/>
    <property type="match status" value="1"/>
</dbReference>
<dbReference type="SUPFAM" id="SSF46785">
    <property type="entry name" value="Winged helix' DNA-binding domain"/>
    <property type="match status" value="1"/>
</dbReference>
<dbReference type="InterPro" id="IPR036390">
    <property type="entry name" value="WH_DNA-bd_sf"/>
</dbReference>
<dbReference type="Pfam" id="PF00126">
    <property type="entry name" value="HTH_1"/>
    <property type="match status" value="1"/>
</dbReference>
<dbReference type="PANTHER" id="PTHR30126:SF91">
    <property type="entry name" value="LYSR FAMILY TRANSCRIPTIONAL REGULATOR"/>
    <property type="match status" value="1"/>
</dbReference>
<protein>
    <submittedName>
        <fullName evidence="6">LysR family transcriptional regulator</fullName>
    </submittedName>
</protein>
<dbReference type="Gene3D" id="3.40.190.290">
    <property type="match status" value="1"/>
</dbReference>
<evidence type="ECO:0000256" key="4">
    <source>
        <dbReference type="ARBA" id="ARBA00023163"/>
    </source>
</evidence>
<evidence type="ECO:0000313" key="7">
    <source>
        <dbReference type="Proteomes" id="UP001064087"/>
    </source>
</evidence>
<evidence type="ECO:0000256" key="3">
    <source>
        <dbReference type="ARBA" id="ARBA00023125"/>
    </source>
</evidence>
<evidence type="ECO:0000256" key="2">
    <source>
        <dbReference type="ARBA" id="ARBA00023015"/>
    </source>
</evidence>
<organism evidence="6 7">
    <name type="scientific">Roseovarius pelagicus</name>
    <dbReference type="NCBI Taxonomy" id="2980108"/>
    <lineage>
        <taxon>Bacteria</taxon>
        <taxon>Pseudomonadati</taxon>
        <taxon>Pseudomonadota</taxon>
        <taxon>Alphaproteobacteria</taxon>
        <taxon>Rhodobacterales</taxon>
        <taxon>Roseobacteraceae</taxon>
        <taxon>Roseovarius</taxon>
    </lineage>
</organism>
<dbReference type="Pfam" id="PF03466">
    <property type="entry name" value="LysR_substrate"/>
    <property type="match status" value="1"/>
</dbReference>
<dbReference type="Gene3D" id="1.10.10.10">
    <property type="entry name" value="Winged helix-like DNA-binding domain superfamily/Winged helix DNA-binding domain"/>
    <property type="match status" value="1"/>
</dbReference>
<dbReference type="EMBL" id="CP106738">
    <property type="protein sequence ID" value="UXX84030.1"/>
    <property type="molecule type" value="Genomic_DNA"/>
</dbReference>
<dbReference type="InterPro" id="IPR036388">
    <property type="entry name" value="WH-like_DNA-bd_sf"/>
</dbReference>
<feature type="domain" description="HTH lysR-type" evidence="5">
    <location>
        <begin position="2"/>
        <end position="59"/>
    </location>
</feature>
<keyword evidence="2" id="KW-0805">Transcription regulation</keyword>
<keyword evidence="7" id="KW-1185">Reference proteome</keyword>
<accession>A0ABY6DEU3</accession>
<keyword evidence="4" id="KW-0804">Transcription</keyword>
<reference evidence="6" key="1">
    <citation type="submission" date="2022-10" db="EMBL/GenBank/DDBJ databases">
        <title>Roseovarius pelagicus sp. nov., isolated from Arctic seawater.</title>
        <authorList>
            <person name="Hong Y.W."/>
            <person name="Hwang C.Y."/>
        </authorList>
    </citation>
    <scope>NUCLEOTIDE SEQUENCE</scope>
    <source>
        <strain evidence="6">HL-MP18</strain>
    </source>
</reference>
<evidence type="ECO:0000259" key="5">
    <source>
        <dbReference type="PROSITE" id="PS50931"/>
    </source>
</evidence>
<dbReference type="PROSITE" id="PS50931">
    <property type="entry name" value="HTH_LYSR"/>
    <property type="match status" value="1"/>
</dbReference>
<dbReference type="PANTHER" id="PTHR30126">
    <property type="entry name" value="HTH-TYPE TRANSCRIPTIONAL REGULATOR"/>
    <property type="match status" value="1"/>
</dbReference>
<evidence type="ECO:0000313" key="6">
    <source>
        <dbReference type="EMBL" id="UXX84030.1"/>
    </source>
</evidence>
<gene>
    <name evidence="6" type="ORF">N7U68_05075</name>
</gene>
<dbReference type="InterPro" id="IPR000847">
    <property type="entry name" value="LysR_HTH_N"/>
</dbReference>
<proteinExistence type="inferred from homology"/>
<evidence type="ECO:0000256" key="1">
    <source>
        <dbReference type="ARBA" id="ARBA00009437"/>
    </source>
</evidence>
<dbReference type="SUPFAM" id="SSF53850">
    <property type="entry name" value="Periplasmic binding protein-like II"/>
    <property type="match status" value="1"/>
</dbReference>
<comment type="similarity">
    <text evidence="1">Belongs to the LysR transcriptional regulatory family.</text>
</comment>
<keyword evidence="3" id="KW-0238">DNA-binding</keyword>
<dbReference type="Proteomes" id="UP001064087">
    <property type="component" value="Chromosome"/>
</dbReference>
<dbReference type="InterPro" id="IPR005119">
    <property type="entry name" value="LysR_subst-bd"/>
</dbReference>
<dbReference type="RefSeq" id="WP_263048444.1">
    <property type="nucleotide sequence ID" value="NZ_CP106738.1"/>
</dbReference>
<name>A0ABY6DEU3_9RHOB</name>